<keyword evidence="11" id="KW-1185">Reference proteome</keyword>
<keyword evidence="5 8" id="KW-1133">Transmembrane helix</keyword>
<evidence type="ECO:0000256" key="5">
    <source>
        <dbReference type="ARBA" id="ARBA00022989"/>
    </source>
</evidence>
<organism evidence="10 11">
    <name type="scientific">Sphagnum jensenii</name>
    <dbReference type="NCBI Taxonomy" id="128206"/>
    <lineage>
        <taxon>Eukaryota</taxon>
        <taxon>Viridiplantae</taxon>
        <taxon>Streptophyta</taxon>
        <taxon>Embryophyta</taxon>
        <taxon>Bryophyta</taxon>
        <taxon>Sphagnophytina</taxon>
        <taxon>Sphagnopsida</taxon>
        <taxon>Sphagnales</taxon>
        <taxon>Sphagnaceae</taxon>
        <taxon>Sphagnum</taxon>
    </lineage>
</organism>
<feature type="domain" description="C2" evidence="9">
    <location>
        <begin position="296"/>
        <end position="412"/>
    </location>
</feature>
<dbReference type="PRINTS" id="PR00360">
    <property type="entry name" value="C2DOMAIN"/>
</dbReference>
<evidence type="ECO:0000256" key="6">
    <source>
        <dbReference type="ARBA" id="ARBA00023136"/>
    </source>
</evidence>
<dbReference type="PANTHER" id="PTHR31425:SF50">
    <property type="entry name" value="FT-INTERACTING PROTEIN 3-RELATED"/>
    <property type="match status" value="1"/>
</dbReference>
<feature type="transmembrane region" description="Helical" evidence="8">
    <location>
        <begin position="870"/>
        <end position="897"/>
    </location>
</feature>
<dbReference type="EMBL" id="OZ023703">
    <property type="protein sequence ID" value="CAK9871000.1"/>
    <property type="molecule type" value="Genomic_DNA"/>
</dbReference>
<dbReference type="PANTHER" id="PTHR31425">
    <property type="entry name" value="PHOSPHORIBOSYLANTHRANILATE TRANSFERASE ISOFORM 1"/>
    <property type="match status" value="1"/>
</dbReference>
<keyword evidence="4" id="KW-0677">Repeat</keyword>
<evidence type="ECO:0000256" key="2">
    <source>
        <dbReference type="ARBA" id="ARBA00007923"/>
    </source>
</evidence>
<evidence type="ECO:0000256" key="4">
    <source>
        <dbReference type="ARBA" id="ARBA00022737"/>
    </source>
</evidence>
<keyword evidence="3 8" id="KW-0812">Transmembrane</keyword>
<evidence type="ECO:0000256" key="7">
    <source>
        <dbReference type="SAM" id="MobiDB-lite"/>
    </source>
</evidence>
<dbReference type="SMART" id="SM00239">
    <property type="entry name" value="C2"/>
    <property type="match status" value="4"/>
</dbReference>
<dbReference type="Pfam" id="PF00168">
    <property type="entry name" value="C2"/>
    <property type="match status" value="4"/>
</dbReference>
<feature type="compositionally biased region" description="Pro residues" evidence="7">
    <location>
        <begin position="133"/>
        <end position="142"/>
    </location>
</feature>
<evidence type="ECO:0000313" key="11">
    <source>
        <dbReference type="Proteomes" id="UP001497522"/>
    </source>
</evidence>
<evidence type="ECO:0000256" key="8">
    <source>
        <dbReference type="SAM" id="Phobius"/>
    </source>
</evidence>
<dbReference type="InterPro" id="IPR047257">
    <property type="entry name" value="C2B_MCTP_PRT_plant"/>
</dbReference>
<sequence length="1043" mass="119008">MAGERKLVVEITSARGLMPKDGEGSSNAYCVLDYGHQRKRTRVMPKDLDPAWNEKFEFLIVDPSMPGDLEINVQNERKSGTGRRSSFLGRVVVPVSFMPGAPGDVRWYPLQKRGLFSNIKGDLGLRIWHMMESPPPPPPPPQPKEEKEGKQLEEKKEEKKEETKGIENKLEPERKKEIKESENVKEEKKMETKEGTKEEQKKLVQEVAKEVPKETPKEAPKEAEKGGGGGGENAGAVTRELGAGVVREKGWVDGGGERIRQIRRIVKADQQPEFHRPTPRTLPDTDFTVKETNPDLGKAVDLKTHFDLVEQMTYLFVRVVKARDLLAKDANGKSDPYVRLTVGAVKTQSRIIRGELNPEWNQVFAVGRDKIHGGTLELTVWDADKESADDFLGGLMFDLHEVPQRKPPESPLPPQWYRLEAKNGKGRVRGDILIAIWWGTQADEAFPDAWQSDTGGHPYFRSKVYLSPRLWYLRVTIIEAQDLVPFDKGRLPEPYVKVRVAPYQTLRTQFAQVRSASPFWHEDLMFVISEPFDDLLHILVEDRNGGKEDILGQVRIPLHTIESRIDGRPVATRWYILEKEPGKGGGFLGRIHLRLCFDGGYHVMDESSNYLSSTRPSAKRLWRPCLGVLELGIHGANNLLPMKATKDSRGSTDAYCVAKYGQKWIRTRTIFESFNPRWNEQYTWEVDDPCTVLTVGVFDNRHTFNLMTPDKPTGAKDLPIGKVRIRLSTLESDRVYTNAYPLLVVTPHGVKKMGELELAVRLSCASTLNLMQAYLQPQLPRMHYFYPLDAKQLETLRVAAMNIVALRLMRSEPPLRQEIVQFMLDTEAERWSMRRSKANYFRIMGVLNGVMAVMNWFSDICSWKSAVTTVLVHILLLILVWYPELLLPTMFLYMFLIGAWNYRFRSRTPPFMDAKLSQGEHIGDLDELEEEFNVVPASRAQEVLKRRYERLRGVAGRIQNALGELATMGERLHALLSWRDPRATAIFISFCLVTAIILYVTPFQVVAVLLGVYILRHPRFRDPLPALPMNFFKRLPSQSDRIL</sequence>
<dbReference type="PROSITE" id="PS50004">
    <property type="entry name" value="C2"/>
    <property type="match status" value="4"/>
</dbReference>
<dbReference type="InterPro" id="IPR013583">
    <property type="entry name" value="MCTP_C"/>
</dbReference>
<evidence type="ECO:0000259" key="9">
    <source>
        <dbReference type="PROSITE" id="PS50004"/>
    </source>
</evidence>
<feature type="compositionally biased region" description="Basic and acidic residues" evidence="7">
    <location>
        <begin position="143"/>
        <end position="225"/>
    </location>
</feature>
<accession>A0ABP1B775</accession>
<dbReference type="CDD" id="cd08379">
    <property type="entry name" value="C2D_MCTP_PRT_plant"/>
    <property type="match status" value="1"/>
</dbReference>
<dbReference type="InterPro" id="IPR035892">
    <property type="entry name" value="C2_domain_sf"/>
</dbReference>
<name>A0ABP1B775_9BRYO</name>
<comment type="subcellular location">
    <subcellularLocation>
        <location evidence="1">Membrane</location>
        <topology evidence="1">Multi-pass membrane protein</topology>
    </subcellularLocation>
</comment>
<gene>
    <name evidence="10" type="ORF">CSSPJE1EN2_LOCUS13668</name>
</gene>
<dbReference type="InterPro" id="IPR047255">
    <property type="entry name" value="C2D_MCTP_PRT_plant"/>
</dbReference>
<feature type="domain" description="C2" evidence="9">
    <location>
        <begin position="610"/>
        <end position="740"/>
    </location>
</feature>
<dbReference type="SUPFAM" id="SSF49562">
    <property type="entry name" value="C2 domain (Calcium/lipid-binding domain, CaLB)"/>
    <property type="match status" value="4"/>
</dbReference>
<dbReference type="Proteomes" id="UP001497522">
    <property type="component" value="Chromosome 2"/>
</dbReference>
<evidence type="ECO:0000313" key="10">
    <source>
        <dbReference type="EMBL" id="CAK9871000.1"/>
    </source>
</evidence>
<feature type="transmembrane region" description="Helical" evidence="8">
    <location>
        <begin position="985"/>
        <end position="1015"/>
    </location>
</feature>
<dbReference type="Pfam" id="PF08372">
    <property type="entry name" value="PRT_C"/>
    <property type="match status" value="1"/>
</dbReference>
<evidence type="ECO:0000256" key="3">
    <source>
        <dbReference type="ARBA" id="ARBA00022692"/>
    </source>
</evidence>
<dbReference type="InterPro" id="IPR047259">
    <property type="entry name" value="QUIRKY-like"/>
</dbReference>
<comment type="similarity">
    <text evidence="2">Belongs to the MCTP family.</text>
</comment>
<feature type="domain" description="C2" evidence="9">
    <location>
        <begin position="454"/>
        <end position="575"/>
    </location>
</feature>
<feature type="region of interest" description="Disordered" evidence="7">
    <location>
        <begin position="128"/>
        <end position="236"/>
    </location>
</feature>
<proteinExistence type="inferred from homology"/>
<evidence type="ECO:0000256" key="1">
    <source>
        <dbReference type="ARBA" id="ARBA00004141"/>
    </source>
</evidence>
<reference evidence="10 11" key="1">
    <citation type="submission" date="2024-03" db="EMBL/GenBank/DDBJ databases">
        <authorList>
            <consortium name="ELIXIR-Norway"/>
            <consortium name="Elixir Norway"/>
        </authorList>
    </citation>
    <scope>NUCLEOTIDE SEQUENCE [LARGE SCALE GENOMIC DNA]</scope>
</reference>
<dbReference type="CDD" id="cd08378">
    <property type="entry name" value="C2B_MCTP_PRT_plant"/>
    <property type="match status" value="1"/>
</dbReference>
<dbReference type="CDD" id="cd04019">
    <property type="entry name" value="C2C_MCTP_PRT_plant"/>
    <property type="match status" value="1"/>
</dbReference>
<keyword evidence="6 8" id="KW-0472">Membrane</keyword>
<feature type="domain" description="C2" evidence="9">
    <location>
        <begin position="1"/>
        <end position="108"/>
    </location>
</feature>
<protein>
    <recommendedName>
        <fullName evidence="9">C2 domain-containing protein</fullName>
    </recommendedName>
</protein>
<dbReference type="Gene3D" id="2.60.40.150">
    <property type="entry name" value="C2 domain"/>
    <property type="match status" value="4"/>
</dbReference>
<dbReference type="InterPro" id="IPR000008">
    <property type="entry name" value="C2_dom"/>
</dbReference>
<dbReference type="InterPro" id="IPR047258">
    <property type="entry name" value="C2C_MCTP_PRT_plant"/>
</dbReference>